<dbReference type="RefSeq" id="WP_173413641.1">
    <property type="nucleotide sequence ID" value="NZ_CP054139.1"/>
</dbReference>
<sequence>MPDVLDDEISRSSIRLRLQAAPKTDDERREYHEELDRVSALKYVQQLRKGKLSPEEFHQKVELTAL</sequence>
<evidence type="ECO:0000313" key="1">
    <source>
        <dbReference type="EMBL" id="QKJ28943.1"/>
    </source>
</evidence>
<dbReference type="AlphaFoldDB" id="A0A7D4PSD4"/>
<name>A0A7D4PSD4_9SPHI</name>
<proteinExistence type="predicted"/>
<dbReference type="KEGG" id="mmab:HQ865_03965"/>
<reference evidence="1 2" key="1">
    <citation type="submission" date="2020-05" db="EMBL/GenBank/DDBJ databases">
        <title>Mucilaginibacter mali sp. nov.</title>
        <authorList>
            <person name="Kim H.S."/>
            <person name="Lee K.C."/>
            <person name="Suh M.K."/>
            <person name="Kim J.-S."/>
            <person name="Han K.-I."/>
            <person name="Eom M.K."/>
            <person name="Shin Y.K."/>
            <person name="Lee J.-S."/>
        </authorList>
    </citation>
    <scope>NUCLEOTIDE SEQUENCE [LARGE SCALE GENOMIC DNA]</scope>
    <source>
        <strain evidence="1 2">G2-14</strain>
    </source>
</reference>
<evidence type="ECO:0000313" key="2">
    <source>
        <dbReference type="Proteomes" id="UP000505355"/>
    </source>
</evidence>
<accession>A0A7D4PSD4</accession>
<gene>
    <name evidence="1" type="ORF">HQ865_03965</name>
</gene>
<protein>
    <submittedName>
        <fullName evidence="1">Uncharacterized protein</fullName>
    </submittedName>
</protein>
<keyword evidence="2" id="KW-1185">Reference proteome</keyword>
<dbReference type="EMBL" id="CP054139">
    <property type="protein sequence ID" value="QKJ28943.1"/>
    <property type="molecule type" value="Genomic_DNA"/>
</dbReference>
<organism evidence="1 2">
    <name type="scientific">Mucilaginibacter mali</name>
    <dbReference type="NCBI Taxonomy" id="2740462"/>
    <lineage>
        <taxon>Bacteria</taxon>
        <taxon>Pseudomonadati</taxon>
        <taxon>Bacteroidota</taxon>
        <taxon>Sphingobacteriia</taxon>
        <taxon>Sphingobacteriales</taxon>
        <taxon>Sphingobacteriaceae</taxon>
        <taxon>Mucilaginibacter</taxon>
    </lineage>
</organism>
<dbReference type="Proteomes" id="UP000505355">
    <property type="component" value="Chromosome"/>
</dbReference>